<evidence type="ECO:0000259" key="1">
    <source>
        <dbReference type="Pfam" id="PF02698"/>
    </source>
</evidence>
<feature type="domain" description="DUF218" evidence="1">
    <location>
        <begin position="40"/>
        <end position="163"/>
    </location>
</feature>
<proteinExistence type="predicted"/>
<dbReference type="AlphaFoldDB" id="A0A2U8E754"/>
<dbReference type="KEGG" id="elut:CKA38_06445"/>
<name>A0A2U8E754_9BACT</name>
<dbReference type="PANTHER" id="PTHR30336:SF6">
    <property type="entry name" value="INTEGRAL MEMBRANE PROTEIN"/>
    <property type="match status" value="1"/>
</dbReference>
<dbReference type="PANTHER" id="PTHR30336">
    <property type="entry name" value="INNER MEMBRANE PROTEIN, PROBABLE PERMEASE"/>
    <property type="match status" value="1"/>
</dbReference>
<dbReference type="OrthoDB" id="9782395at2"/>
<evidence type="ECO:0000313" key="2">
    <source>
        <dbReference type="EMBL" id="AWI10555.1"/>
    </source>
</evidence>
<organism evidence="2 3">
    <name type="scientific">Ereboglobus luteus</name>
    <dbReference type="NCBI Taxonomy" id="1796921"/>
    <lineage>
        <taxon>Bacteria</taxon>
        <taxon>Pseudomonadati</taxon>
        <taxon>Verrucomicrobiota</taxon>
        <taxon>Opitutia</taxon>
        <taxon>Opitutales</taxon>
        <taxon>Opitutaceae</taxon>
        <taxon>Ereboglobus</taxon>
    </lineage>
</organism>
<dbReference type="InterPro" id="IPR051599">
    <property type="entry name" value="Cell_Envelope_Assoc"/>
</dbReference>
<accession>A0A2U8E754</accession>
<dbReference type="GO" id="GO:0005886">
    <property type="term" value="C:plasma membrane"/>
    <property type="evidence" value="ECO:0007669"/>
    <property type="project" value="TreeGrafter"/>
</dbReference>
<evidence type="ECO:0000313" key="3">
    <source>
        <dbReference type="Proteomes" id="UP000244896"/>
    </source>
</evidence>
<dbReference type="InterPro" id="IPR003848">
    <property type="entry name" value="DUF218"/>
</dbReference>
<reference evidence="2 3" key="1">
    <citation type="journal article" date="2018" name="Syst. Appl. Microbiol.">
        <title>Ereboglobus luteus gen. nov. sp. nov. from cockroach guts, and new insights into the oxygen relationship of the genera Opitutus and Didymococcus (Verrucomicrobia: Opitutaceae).</title>
        <authorList>
            <person name="Tegtmeier D."/>
            <person name="Belitz A."/>
            <person name="Radek R."/>
            <person name="Heimerl T."/>
            <person name="Brune A."/>
        </authorList>
    </citation>
    <scope>NUCLEOTIDE SEQUENCE [LARGE SCALE GENOMIC DNA]</scope>
    <source>
        <strain evidence="2 3">Ho45</strain>
    </source>
</reference>
<sequence>MAGALSVASVLFVAFANYYIITANRDYIYDDIAVVPACDVGLVLGASSHLADGRENMHFVSRMDAAAALYHAGKVRHLLVSGDNHSADYDEPTAMKNALVARGVPAGAITCDFAGFRTYDSVVRAKEIFGLSDRVIIVTQRYHNTRAVTLARANGIGAIGFCARDVVFRHSVRTEIREIVSRTFAMLEIYIFPHKPRHLGPREPIVLSKVPAGAPQLGMQ</sequence>
<dbReference type="EMBL" id="CP023004">
    <property type="protein sequence ID" value="AWI10555.1"/>
    <property type="molecule type" value="Genomic_DNA"/>
</dbReference>
<dbReference type="Pfam" id="PF02698">
    <property type="entry name" value="DUF218"/>
    <property type="match status" value="1"/>
</dbReference>
<dbReference type="CDD" id="cd06259">
    <property type="entry name" value="YdcF-like"/>
    <property type="match status" value="1"/>
</dbReference>
<dbReference type="Proteomes" id="UP000244896">
    <property type="component" value="Chromosome"/>
</dbReference>
<protein>
    <recommendedName>
        <fullName evidence="1">DUF218 domain-containing protein</fullName>
    </recommendedName>
</protein>
<gene>
    <name evidence="2" type="ORF">CKA38_06445</name>
</gene>
<keyword evidence="3" id="KW-1185">Reference proteome</keyword>